<dbReference type="EMBL" id="CP002657">
    <property type="protein sequence ID" value="AEB86275.1"/>
    <property type="molecule type" value="Genomic_DNA"/>
</dbReference>
<keyword evidence="3" id="KW-1185">Reference proteome</keyword>
<sequence>MTTQEQRRRNLRLGLVLAAVVVALYAGFVVFRYSLLGG</sequence>
<dbReference type="NCBIfam" id="NF038351">
    <property type="entry name" value="cyt_ox_assem_30"/>
    <property type="match status" value="1"/>
</dbReference>
<accession>F4GGQ0</accession>
<dbReference type="STRING" id="596154.Alide2_3955"/>
<gene>
    <name evidence="2" type="ordered locus">Alide2_3955</name>
</gene>
<protein>
    <submittedName>
        <fullName evidence="2">Uncharacterized protein</fullName>
    </submittedName>
</protein>
<reference evidence="2 3" key="1">
    <citation type="journal article" date="2011" name="J. Bacteriol.">
        <title>Genome Sequences of Alicycliphilus denitrificans Strains BC and K601T.</title>
        <authorList>
            <person name="Oosterkamp M.J."/>
            <person name="Veuskens T."/>
            <person name="Plugge C.M."/>
            <person name="Langenhoff A.A."/>
            <person name="Gerritse J."/>
            <person name="van Berkel W.J."/>
            <person name="Pieper D.H."/>
            <person name="Junca H."/>
            <person name="Goodwin L.A."/>
            <person name="Daligault H.E."/>
            <person name="Bruce D.C."/>
            <person name="Detter J.C."/>
            <person name="Tapia R."/>
            <person name="Han C.S."/>
            <person name="Land M.L."/>
            <person name="Hauser L.J."/>
            <person name="Smidt H."/>
            <person name="Stams A.J."/>
        </authorList>
    </citation>
    <scope>NUCLEOTIDE SEQUENCE [LARGE SCALE GENOMIC DNA]</scope>
    <source>
        <strain evidence="3">DSM 14773 / CIP 107495 / K601</strain>
    </source>
</reference>
<organism evidence="2 3">
    <name type="scientific">Alicycliphilus denitrificans (strain DSM 14773 / CIP 107495 / K601)</name>
    <dbReference type="NCBI Taxonomy" id="596154"/>
    <lineage>
        <taxon>Bacteria</taxon>
        <taxon>Pseudomonadati</taxon>
        <taxon>Pseudomonadota</taxon>
        <taxon>Betaproteobacteria</taxon>
        <taxon>Burkholderiales</taxon>
        <taxon>Comamonadaceae</taxon>
        <taxon>Alicycliphilus</taxon>
    </lineage>
</organism>
<feature type="transmembrane region" description="Helical" evidence="1">
    <location>
        <begin position="12"/>
        <end position="35"/>
    </location>
</feature>
<keyword evidence="1" id="KW-0812">Transmembrane</keyword>
<name>F4GGQ0_ALIDK</name>
<dbReference type="Proteomes" id="UP000007938">
    <property type="component" value="Chromosome"/>
</dbReference>
<dbReference type="KEGG" id="adk:Alide2_3955"/>
<keyword evidence="1" id="KW-0472">Membrane</keyword>
<evidence type="ECO:0000313" key="2">
    <source>
        <dbReference type="EMBL" id="AEB86275.1"/>
    </source>
</evidence>
<keyword evidence="1" id="KW-1133">Transmembrane helix</keyword>
<evidence type="ECO:0000256" key="1">
    <source>
        <dbReference type="SAM" id="Phobius"/>
    </source>
</evidence>
<dbReference type="RefSeq" id="WP_013520286.1">
    <property type="nucleotide sequence ID" value="NC_015422.1"/>
</dbReference>
<proteinExistence type="predicted"/>
<dbReference type="AlphaFoldDB" id="F4GGQ0"/>
<dbReference type="HOGENOM" id="CLU_3323684_0_0_4"/>
<reference evidence="2 3" key="2">
    <citation type="submission" date="2011-04" db="EMBL/GenBank/DDBJ databases">
        <title>Complete sequence of chromosome of Alicycliphilus denitrificans K601.</title>
        <authorList>
            <consortium name="US DOE Joint Genome Institute"/>
            <person name="Lucas S."/>
            <person name="Han J."/>
            <person name="Lapidus A."/>
            <person name="Cheng J.-F."/>
            <person name="Goodwin L."/>
            <person name="Pitluck S."/>
            <person name="Peters L."/>
            <person name="Zeytun A."/>
            <person name="Detter J.C."/>
            <person name="Han C."/>
            <person name="Tapia R."/>
            <person name="Land M."/>
            <person name="Hauser L."/>
            <person name="Kyrpides N."/>
            <person name="Ivanova N."/>
            <person name="Mikhailova N."/>
            <person name="Pagani I."/>
            <person name="Oosterkamp M."/>
            <person name="Pieper D."/>
            <person name="van Berkel W."/>
            <person name="Langenhoff A."/>
            <person name="Smidt H."/>
            <person name="Stams A."/>
            <person name="Woyke T."/>
        </authorList>
    </citation>
    <scope>NUCLEOTIDE SEQUENCE [LARGE SCALE GENOMIC DNA]</scope>
    <source>
        <strain evidence="3">DSM 14773 / CIP 107495 / K601</strain>
    </source>
</reference>
<evidence type="ECO:0000313" key="3">
    <source>
        <dbReference type="Proteomes" id="UP000007938"/>
    </source>
</evidence>
<dbReference type="InterPro" id="IPR047811">
    <property type="entry name" value="CytC_ox_assmbl_put"/>
</dbReference>